<reference evidence="2" key="1">
    <citation type="submission" date="2020-02" db="EMBL/GenBank/DDBJ databases">
        <authorList>
            <person name="Meier V. D."/>
        </authorList>
    </citation>
    <scope>NUCLEOTIDE SEQUENCE</scope>
    <source>
        <strain evidence="2">AVDCRST_MAG13</strain>
    </source>
</reference>
<feature type="non-terminal residue" evidence="2">
    <location>
        <position position="1"/>
    </location>
</feature>
<organism evidence="2">
    <name type="scientific">uncultured Solirubrobacteraceae bacterium</name>
    <dbReference type="NCBI Taxonomy" id="1162706"/>
    <lineage>
        <taxon>Bacteria</taxon>
        <taxon>Bacillati</taxon>
        <taxon>Actinomycetota</taxon>
        <taxon>Thermoleophilia</taxon>
        <taxon>Solirubrobacterales</taxon>
        <taxon>Solirubrobacteraceae</taxon>
        <taxon>environmental samples</taxon>
    </lineage>
</organism>
<proteinExistence type="predicted"/>
<feature type="compositionally biased region" description="Basic residues" evidence="1">
    <location>
        <begin position="124"/>
        <end position="134"/>
    </location>
</feature>
<feature type="compositionally biased region" description="Low complexity" evidence="1">
    <location>
        <begin position="433"/>
        <end position="445"/>
    </location>
</feature>
<name>A0A6J4RQR3_9ACTN</name>
<dbReference type="AlphaFoldDB" id="A0A6J4RQR3"/>
<feature type="compositionally biased region" description="Basic residues" evidence="1">
    <location>
        <begin position="62"/>
        <end position="71"/>
    </location>
</feature>
<feature type="region of interest" description="Disordered" evidence="1">
    <location>
        <begin position="303"/>
        <end position="445"/>
    </location>
</feature>
<feature type="compositionally biased region" description="Basic residues" evidence="1">
    <location>
        <begin position="1"/>
        <end position="19"/>
    </location>
</feature>
<dbReference type="EC" id="6.3.1.2" evidence="2"/>
<feature type="non-terminal residue" evidence="2">
    <location>
        <position position="445"/>
    </location>
</feature>
<evidence type="ECO:0000256" key="1">
    <source>
        <dbReference type="SAM" id="MobiDB-lite"/>
    </source>
</evidence>
<feature type="compositionally biased region" description="Basic and acidic residues" evidence="1">
    <location>
        <begin position="90"/>
        <end position="102"/>
    </location>
</feature>
<feature type="region of interest" description="Disordered" evidence="1">
    <location>
        <begin position="236"/>
        <end position="279"/>
    </location>
</feature>
<feature type="compositionally biased region" description="Basic residues" evidence="1">
    <location>
        <begin position="396"/>
        <end position="413"/>
    </location>
</feature>
<feature type="compositionally biased region" description="Low complexity" evidence="1">
    <location>
        <begin position="113"/>
        <end position="122"/>
    </location>
</feature>
<protein>
    <submittedName>
        <fullName evidence="2">Glutamine synthetase type I</fullName>
        <ecNumber evidence="2">6.3.1.2</ecNumber>
    </submittedName>
</protein>
<feature type="compositionally biased region" description="Basic and acidic residues" evidence="1">
    <location>
        <begin position="155"/>
        <end position="172"/>
    </location>
</feature>
<accession>A0A6J4RQR3</accession>
<sequence>GRPAPLRRGRQGARRRAGHPLHPPVVHGHPGPAQVVLDRRPGARRRVRRRHGLRRLLHHGLQRHRGVRHGRGAGPDDLRGDPLAARGAGRRADVLRHPDPRAHAVRGRPAPRPAARAGADAGHGLRHLQRRPRARVLPLPRQQGHGGPRRGRLLRPHDARRGLGRAARDRPGARAAGHPRRVLPPRGRPVPARGRHALRRRAEDGRRLHDVPHHGQGVRHEVRLARDVHAQAPLRRERLGDAHPPEPLQRRPQRVLRPGRHLLPLRRRQGLHRRPAAPRARAELDLRPVGELLQAPRAGLRGAGLRRLEPAQPVRARPRAGLPPRPRVGDADGAALPRPGVQPLPDLRRAPAGGPGGDREGLRAARAHGEEPLPPGPGRPPAAGDRAAPRDAGGGHRAHGGVRARPAHARRAHVQPLRRDQAPGVGGLPRPGDPVGAGPVPARAV</sequence>
<feature type="compositionally biased region" description="Basic residues" evidence="1">
    <location>
        <begin position="251"/>
        <end position="276"/>
    </location>
</feature>
<dbReference type="GO" id="GO:0004356">
    <property type="term" value="F:glutamine synthetase activity"/>
    <property type="evidence" value="ECO:0007669"/>
    <property type="project" value="UniProtKB-EC"/>
</dbReference>
<feature type="compositionally biased region" description="Basic and acidic residues" evidence="1">
    <location>
        <begin position="357"/>
        <end position="371"/>
    </location>
</feature>
<keyword evidence="2" id="KW-0436">Ligase</keyword>
<dbReference type="EMBL" id="CADCVO010000088">
    <property type="protein sequence ID" value="CAA9472689.1"/>
    <property type="molecule type" value="Genomic_DNA"/>
</dbReference>
<feature type="region of interest" description="Disordered" evidence="1">
    <location>
        <begin position="1"/>
        <end position="32"/>
    </location>
</feature>
<gene>
    <name evidence="2" type="ORF">AVDCRST_MAG13-589</name>
</gene>
<feature type="region of interest" description="Disordered" evidence="1">
    <location>
        <begin position="62"/>
        <end position="192"/>
    </location>
</feature>
<evidence type="ECO:0000313" key="2">
    <source>
        <dbReference type="EMBL" id="CAA9472689.1"/>
    </source>
</evidence>